<name>M2Z7H3_PSEFD</name>
<dbReference type="RefSeq" id="XP_007923237.1">
    <property type="nucleotide sequence ID" value="XM_007925046.1"/>
</dbReference>
<dbReference type="GeneID" id="19332661"/>
<dbReference type="Proteomes" id="UP000016932">
    <property type="component" value="Unassembled WGS sequence"/>
</dbReference>
<keyword evidence="3" id="KW-1185">Reference proteome</keyword>
<evidence type="ECO:0000313" key="2">
    <source>
        <dbReference type="EMBL" id="EME85725.1"/>
    </source>
</evidence>
<dbReference type="EMBL" id="KB446556">
    <property type="protein sequence ID" value="EME85725.1"/>
    <property type="molecule type" value="Genomic_DNA"/>
</dbReference>
<dbReference type="HOGENOM" id="CLU_559128_0_0_1"/>
<reference evidence="2 3" key="1">
    <citation type="journal article" date="2012" name="PLoS Pathog.">
        <title>Diverse lifestyles and strategies of plant pathogenesis encoded in the genomes of eighteen Dothideomycetes fungi.</title>
        <authorList>
            <person name="Ohm R.A."/>
            <person name="Feau N."/>
            <person name="Henrissat B."/>
            <person name="Schoch C.L."/>
            <person name="Horwitz B.A."/>
            <person name="Barry K.W."/>
            <person name="Condon B.J."/>
            <person name="Copeland A.C."/>
            <person name="Dhillon B."/>
            <person name="Glaser F."/>
            <person name="Hesse C.N."/>
            <person name="Kosti I."/>
            <person name="LaButti K."/>
            <person name="Lindquist E.A."/>
            <person name="Lucas S."/>
            <person name="Salamov A.A."/>
            <person name="Bradshaw R.E."/>
            <person name="Ciuffetti L."/>
            <person name="Hamelin R.C."/>
            <person name="Kema G.H.J."/>
            <person name="Lawrence C."/>
            <person name="Scott J.A."/>
            <person name="Spatafora J.W."/>
            <person name="Turgeon B.G."/>
            <person name="de Wit P.J.G.M."/>
            <person name="Zhong S."/>
            <person name="Goodwin S.B."/>
            <person name="Grigoriev I.V."/>
        </authorList>
    </citation>
    <scope>NUCLEOTIDE SEQUENCE [LARGE SCALE GENOMIC DNA]</scope>
    <source>
        <strain evidence="2 3">CIRAD86</strain>
    </source>
</reference>
<evidence type="ECO:0000313" key="3">
    <source>
        <dbReference type="Proteomes" id="UP000016932"/>
    </source>
</evidence>
<sequence>MHTDSRTNLQSRTPASRYSTPSALSARVDSLRSMNMAGSNNAERPMFAILMTFKHPTPAIFAKKWISEFSNVANEYREGNYSDTPRYTSKSFDLVLAFNAEANTLGFTKDNMPPEHAAGHPGPEKNPFVYAQATRTVVNTTLIHWTRLREGEVIGGKQWHTASANYKTAVNALFLKVDQAEEVGLCQTEIDQELFERMARKEGTKLCGTPEGDCQAICEVEFRKAGEVYRSFNTAHVYGIQNGIGSRYVHLADDVVNFVFCISSPSLEQTLHKQNLDFPKQMYGPIALLKPTSHNQTKLPKPNPWPTNNDPPGPKASPPSTPSKKKPRSSAQYSTPVSEDELQRRALQASIETLKEEIAALEKQLKDTAQERMEIRLEIQILRRNETLRLQRLRRELLDAGMLGAVEIFRCEVRRILPPLRPSIPLVYISRGISDQLVIHYRFSLAFISRHSSNQQVQNSNTGCMASPGPTKVLEQYSTRETHSFPQP</sequence>
<dbReference type="KEGG" id="pfj:MYCFIDRAFT_171603"/>
<feature type="region of interest" description="Disordered" evidence="1">
    <location>
        <begin position="1"/>
        <end position="23"/>
    </location>
</feature>
<dbReference type="VEuPathDB" id="FungiDB:MYCFIDRAFT_171603"/>
<evidence type="ECO:0000256" key="1">
    <source>
        <dbReference type="SAM" id="MobiDB-lite"/>
    </source>
</evidence>
<dbReference type="AlphaFoldDB" id="M2Z7H3"/>
<feature type="region of interest" description="Disordered" evidence="1">
    <location>
        <begin position="292"/>
        <end position="342"/>
    </location>
</feature>
<organism evidence="2 3">
    <name type="scientific">Pseudocercospora fijiensis (strain CIRAD86)</name>
    <name type="common">Black leaf streak disease fungus</name>
    <name type="synonym">Mycosphaerella fijiensis</name>
    <dbReference type="NCBI Taxonomy" id="383855"/>
    <lineage>
        <taxon>Eukaryota</taxon>
        <taxon>Fungi</taxon>
        <taxon>Dikarya</taxon>
        <taxon>Ascomycota</taxon>
        <taxon>Pezizomycotina</taxon>
        <taxon>Dothideomycetes</taxon>
        <taxon>Dothideomycetidae</taxon>
        <taxon>Mycosphaerellales</taxon>
        <taxon>Mycosphaerellaceae</taxon>
        <taxon>Pseudocercospora</taxon>
    </lineage>
</organism>
<feature type="compositionally biased region" description="Pro residues" evidence="1">
    <location>
        <begin position="301"/>
        <end position="321"/>
    </location>
</feature>
<protein>
    <submittedName>
        <fullName evidence="2">Uncharacterized protein</fullName>
    </submittedName>
</protein>
<proteinExistence type="predicted"/>
<gene>
    <name evidence="2" type="ORF">MYCFIDRAFT_171603</name>
</gene>
<accession>M2Z7H3</accession>